<sequence>MRNCTFHECIFLGKQVQELQAQLILLKHEKTEKESQISQTQSVLEKMKSKEIELFQENKDLSLKLGDLQKQLTNLEADYVALRNNSEEQKQLSEELNAKNMELEQLKCVQKIKDKQIEELNVQLAAFKQRNIDLELDMKSCKEREAEMLAFTKQLTDKNVALQSQFTSIETKVQQLVCEQTILKNSVKDNETKANSFAIQLNEERKKHIEDVNYLKAELAEQIKRCEALNQESADLKGENVVLKRKLELSLREVNKELQQCRKKLEQNEISSNNTSSSSSTVSVGEGGSNSSPSPTTEQIKVIQPEMVIEKQTLIDHIVKLQRISARKSEKIDFLEEHINTLVEELQKKSRLLQNYMLHDHAGALTSNSMDKNKANIAKTHGIMASVYGSRVADNNLTLELSLDINRKLQAVLEDALLKNITLKENVDTLGAEIDRLNKLRP</sequence>
<evidence type="ECO:0000313" key="4">
    <source>
        <dbReference type="RefSeq" id="XP_025830455.1"/>
    </source>
</evidence>
<feature type="coiled-coil region" evidence="1">
    <location>
        <begin position="16"/>
        <end position="144"/>
    </location>
</feature>
<feature type="coiled-coil region" evidence="1">
    <location>
        <begin position="406"/>
        <end position="440"/>
    </location>
</feature>
<keyword evidence="1" id="KW-0175">Coiled coil</keyword>
<dbReference type="PANTHER" id="PTHR18911">
    <property type="entry name" value="CTCL TUMOR ANTIGEN HD-CL-01"/>
    <property type="match status" value="1"/>
</dbReference>
<name>A0A7F5QYV8_AGRPL</name>
<dbReference type="GO" id="GO:0005802">
    <property type="term" value="C:trans-Golgi network"/>
    <property type="evidence" value="ECO:0007669"/>
    <property type="project" value="TreeGrafter"/>
</dbReference>
<gene>
    <name evidence="4" type="primary">LOC108738778</name>
</gene>
<dbReference type="OrthoDB" id="5583482at2759"/>
<reference evidence="4" key="1">
    <citation type="submission" date="2025-08" db="UniProtKB">
        <authorList>
            <consortium name="RefSeq"/>
        </authorList>
    </citation>
    <scope>IDENTIFICATION</scope>
    <source>
        <tissue evidence="4">Entire body</tissue>
    </source>
</reference>
<dbReference type="RefSeq" id="XP_025830455.1">
    <property type="nucleotide sequence ID" value="XM_025974670.1"/>
</dbReference>
<feature type="region of interest" description="Disordered" evidence="2">
    <location>
        <begin position="268"/>
        <end position="299"/>
    </location>
</feature>
<keyword evidence="3" id="KW-1185">Reference proteome</keyword>
<evidence type="ECO:0000256" key="1">
    <source>
        <dbReference type="SAM" id="Coils"/>
    </source>
</evidence>
<accession>A0A7F5QYV8</accession>
<dbReference type="KEGG" id="apln:108738778"/>
<proteinExistence type="predicted"/>
<dbReference type="FunCoup" id="A0A7F5QYV8">
    <property type="interactions" value="9"/>
</dbReference>
<feature type="compositionally biased region" description="Low complexity" evidence="2">
    <location>
        <begin position="271"/>
        <end position="298"/>
    </location>
</feature>
<evidence type="ECO:0000256" key="2">
    <source>
        <dbReference type="SAM" id="MobiDB-lite"/>
    </source>
</evidence>
<organism evidence="3 4">
    <name type="scientific">Agrilus planipennis</name>
    <name type="common">Emerald ash borer</name>
    <name type="synonym">Agrilus marcopoli</name>
    <dbReference type="NCBI Taxonomy" id="224129"/>
    <lineage>
        <taxon>Eukaryota</taxon>
        <taxon>Metazoa</taxon>
        <taxon>Ecdysozoa</taxon>
        <taxon>Arthropoda</taxon>
        <taxon>Hexapoda</taxon>
        <taxon>Insecta</taxon>
        <taxon>Pterygota</taxon>
        <taxon>Neoptera</taxon>
        <taxon>Endopterygota</taxon>
        <taxon>Coleoptera</taxon>
        <taxon>Polyphaga</taxon>
        <taxon>Elateriformia</taxon>
        <taxon>Buprestoidea</taxon>
        <taxon>Buprestidae</taxon>
        <taxon>Agrilinae</taxon>
        <taxon>Agrilus</taxon>
    </lineage>
</organism>
<dbReference type="InterPro" id="IPR038830">
    <property type="entry name" value="CCDC186"/>
</dbReference>
<dbReference type="InParanoid" id="A0A7F5QYV8"/>
<evidence type="ECO:0000313" key="3">
    <source>
        <dbReference type="Proteomes" id="UP000192223"/>
    </source>
</evidence>
<dbReference type="GeneID" id="108738778"/>
<protein>
    <submittedName>
        <fullName evidence="4">Coiled-coil domain-containing protein 186</fullName>
    </submittedName>
</protein>
<dbReference type="GO" id="GO:0099518">
    <property type="term" value="P:vesicle cytoskeletal trafficking"/>
    <property type="evidence" value="ECO:0007669"/>
    <property type="project" value="TreeGrafter"/>
</dbReference>
<dbReference type="AlphaFoldDB" id="A0A7F5QYV8"/>
<dbReference type="PANTHER" id="PTHR18911:SF5">
    <property type="entry name" value="COILED-COIL DOMAIN-CONTAINING PROTEIN 186"/>
    <property type="match status" value="1"/>
</dbReference>
<dbReference type="Proteomes" id="UP000192223">
    <property type="component" value="Unplaced"/>
</dbReference>
<dbReference type="GO" id="GO:0031267">
    <property type="term" value="F:small GTPase binding"/>
    <property type="evidence" value="ECO:0007669"/>
    <property type="project" value="TreeGrafter"/>
</dbReference>